<dbReference type="Pfam" id="PF00690">
    <property type="entry name" value="Cation_ATPase_N"/>
    <property type="match status" value="1"/>
</dbReference>
<evidence type="ECO:0000313" key="2">
    <source>
        <dbReference type="EMBL" id="RUP29652.1"/>
    </source>
</evidence>
<feature type="non-terminal residue" evidence="2">
    <location>
        <position position="39"/>
    </location>
</feature>
<feature type="domain" description="Cation-transporting P-type ATPase N-terminal" evidence="1">
    <location>
        <begin position="9"/>
        <end position="39"/>
    </location>
</feature>
<dbReference type="SUPFAM" id="SSF81665">
    <property type="entry name" value="Calcium ATPase, transmembrane domain M"/>
    <property type="match status" value="1"/>
</dbReference>
<dbReference type="InterPro" id="IPR023298">
    <property type="entry name" value="ATPase_P-typ_TM_dom_sf"/>
</dbReference>
<protein>
    <recommendedName>
        <fullName evidence="1">Cation-transporting P-type ATPase N-terminal domain-containing protein</fullName>
    </recommendedName>
</protein>
<dbReference type="Proteomes" id="UP000268093">
    <property type="component" value="Unassembled WGS sequence"/>
</dbReference>
<sequence>MEESYVKQTTEVCTYFNVDPAVGLSREQVKEQQKKFGKN</sequence>
<dbReference type="EMBL" id="RBNI01013537">
    <property type="protein sequence ID" value="RUP29652.1"/>
    <property type="molecule type" value="Genomic_DNA"/>
</dbReference>
<reference evidence="2 3" key="1">
    <citation type="journal article" date="2018" name="New Phytol.">
        <title>Phylogenomics of Endogonaceae and evolution of mycorrhizas within Mucoromycota.</title>
        <authorList>
            <person name="Chang Y."/>
            <person name="Desiro A."/>
            <person name="Na H."/>
            <person name="Sandor L."/>
            <person name="Lipzen A."/>
            <person name="Clum A."/>
            <person name="Barry K."/>
            <person name="Grigoriev I.V."/>
            <person name="Martin F.M."/>
            <person name="Stajich J.E."/>
            <person name="Smith M.E."/>
            <person name="Bonito G."/>
            <person name="Spatafora J.W."/>
        </authorList>
    </citation>
    <scope>NUCLEOTIDE SEQUENCE [LARGE SCALE GENOMIC DNA]</scope>
    <source>
        <strain evidence="2 3">GMNB39</strain>
    </source>
</reference>
<dbReference type="OrthoDB" id="3352408at2759"/>
<accession>A0A433BTL8</accession>
<proteinExistence type="predicted"/>
<keyword evidence="3" id="KW-1185">Reference proteome</keyword>
<dbReference type="AlphaFoldDB" id="A0A433BTL8"/>
<gene>
    <name evidence="2" type="ORF">BC936DRAFT_138674</name>
</gene>
<evidence type="ECO:0000259" key="1">
    <source>
        <dbReference type="Pfam" id="PF00690"/>
    </source>
</evidence>
<comment type="caution">
    <text evidence="2">The sequence shown here is derived from an EMBL/GenBank/DDBJ whole genome shotgun (WGS) entry which is preliminary data.</text>
</comment>
<organism evidence="2 3">
    <name type="scientific">Jimgerdemannia flammicorona</name>
    <dbReference type="NCBI Taxonomy" id="994334"/>
    <lineage>
        <taxon>Eukaryota</taxon>
        <taxon>Fungi</taxon>
        <taxon>Fungi incertae sedis</taxon>
        <taxon>Mucoromycota</taxon>
        <taxon>Mucoromycotina</taxon>
        <taxon>Endogonomycetes</taxon>
        <taxon>Endogonales</taxon>
        <taxon>Endogonaceae</taxon>
        <taxon>Jimgerdemannia</taxon>
    </lineage>
</organism>
<evidence type="ECO:0000313" key="3">
    <source>
        <dbReference type="Proteomes" id="UP000268093"/>
    </source>
</evidence>
<dbReference type="InterPro" id="IPR004014">
    <property type="entry name" value="ATPase_P-typ_cation-transptr_N"/>
</dbReference>
<name>A0A433BTL8_9FUNG</name>